<evidence type="ECO:0000259" key="3">
    <source>
        <dbReference type="PROSITE" id="PS00624"/>
    </source>
</evidence>
<dbReference type="InterPro" id="IPR012132">
    <property type="entry name" value="GMC_OxRdtase"/>
</dbReference>
<dbReference type="Pfam" id="PF05199">
    <property type="entry name" value="GMC_oxred_C"/>
    <property type="match status" value="1"/>
</dbReference>
<keyword evidence="5" id="KW-1185">Reference proteome</keyword>
<gene>
    <name evidence="4" type="ORF">AFUS01_LOCUS27228</name>
</gene>
<dbReference type="GO" id="GO:0050660">
    <property type="term" value="F:flavin adenine dinucleotide binding"/>
    <property type="evidence" value="ECO:0007669"/>
    <property type="project" value="InterPro"/>
</dbReference>
<dbReference type="Pfam" id="PF00732">
    <property type="entry name" value="GMC_oxred_N"/>
    <property type="match status" value="1"/>
</dbReference>
<comment type="caution">
    <text evidence="4">The sequence shown here is derived from an EMBL/GenBank/DDBJ whole genome shotgun (WGS) entry which is preliminary data.</text>
</comment>
<evidence type="ECO:0000256" key="1">
    <source>
        <dbReference type="RuleBase" id="RU003968"/>
    </source>
</evidence>
<name>A0A8J2KKF6_9HEXA</name>
<dbReference type="AlphaFoldDB" id="A0A8J2KKF6"/>
<evidence type="ECO:0000313" key="5">
    <source>
        <dbReference type="Proteomes" id="UP000708208"/>
    </source>
</evidence>
<dbReference type="PANTHER" id="PTHR11552">
    <property type="entry name" value="GLUCOSE-METHANOL-CHOLINE GMC OXIDOREDUCTASE"/>
    <property type="match status" value="1"/>
</dbReference>
<feature type="domain" description="Glucose-methanol-choline oxidoreductase N-terminal" evidence="3">
    <location>
        <begin position="302"/>
        <end position="316"/>
    </location>
</feature>
<sequence>MALFTTAGFMTTGLWMLPIIMGMMGYMKYDSIDPEVHPRPARSLEKEYDFIIVGGGSAGSVLANRLSEIPHWNVLLLEAGGVENEISDVPAVAAYLQMTKIDWQFKTEPQPGACMGLKDQRCNWPRGKVLGGSSVLNYMLYVRGNRRDYDGWEALGNPGWGYDSILKYFKKSEDNRNPYLANNEYHSAGGYLTVQEAPWRTPLATAFVEAGMEMGYENRDGNGEFQSGFMIAQGTIRRGSRCSAAKAFIRPVRNRPNLHIAMESHVMKVLIDENKRAYGVRFRRDGRVQTVRAKREVIISSGAINSPQILMLSGIGPAQHLQEMGIPVVKDAPTGQNLQDHIGFGGLVFLVDQPISMMQSRYENLASVMQYAMYGAGPLTILGGVEGLAWVNTKYANASDDFPDIEFHFIAGSVSSDGGKQVKKAHGVTDKMYNEMFRPIQFRDTWSVVPMLLRPYSAGYLKLRSTNPFDKVLIYPNYMLDRRDAQILVEGTKIAIAMSQTSAFQKLNSRLNPNLMPGCKHLEPWSDDYWECAISVVMTVRAKKVIKHNVKITVLRDSSTPINKTIATSIICRSGA</sequence>
<keyword evidence="1" id="KW-0274">FAD</keyword>
<dbReference type="InterPro" id="IPR000172">
    <property type="entry name" value="GMC_OxRdtase_N"/>
</dbReference>
<feature type="domain" description="Glucose-methanol-choline oxidoreductase N-terminal" evidence="2">
    <location>
        <begin position="127"/>
        <end position="150"/>
    </location>
</feature>
<protein>
    <recommendedName>
        <fullName evidence="2 3">Glucose-methanol-choline oxidoreductase N-terminal domain-containing protein</fullName>
    </recommendedName>
</protein>
<dbReference type="EMBL" id="CAJVCH010374417">
    <property type="protein sequence ID" value="CAG7816615.1"/>
    <property type="molecule type" value="Genomic_DNA"/>
</dbReference>
<dbReference type="OrthoDB" id="269227at2759"/>
<keyword evidence="1" id="KW-0285">Flavoprotein</keyword>
<dbReference type="PANTHER" id="PTHR11552:SF227">
    <property type="entry name" value="GLUCOSE DEHYDROGENASE [FAD, QUINONE]-LIKE PROTEIN"/>
    <property type="match status" value="1"/>
</dbReference>
<dbReference type="GO" id="GO:0016614">
    <property type="term" value="F:oxidoreductase activity, acting on CH-OH group of donors"/>
    <property type="evidence" value="ECO:0007669"/>
    <property type="project" value="InterPro"/>
</dbReference>
<evidence type="ECO:0000259" key="2">
    <source>
        <dbReference type="PROSITE" id="PS00623"/>
    </source>
</evidence>
<dbReference type="PIRSF" id="PIRSF000137">
    <property type="entry name" value="Alcohol_oxidase"/>
    <property type="match status" value="1"/>
</dbReference>
<accession>A0A8J2KKF6</accession>
<evidence type="ECO:0000313" key="4">
    <source>
        <dbReference type="EMBL" id="CAG7816615.1"/>
    </source>
</evidence>
<dbReference type="Proteomes" id="UP000708208">
    <property type="component" value="Unassembled WGS sequence"/>
</dbReference>
<organism evidence="4 5">
    <name type="scientific">Allacma fusca</name>
    <dbReference type="NCBI Taxonomy" id="39272"/>
    <lineage>
        <taxon>Eukaryota</taxon>
        <taxon>Metazoa</taxon>
        <taxon>Ecdysozoa</taxon>
        <taxon>Arthropoda</taxon>
        <taxon>Hexapoda</taxon>
        <taxon>Collembola</taxon>
        <taxon>Symphypleona</taxon>
        <taxon>Sminthuridae</taxon>
        <taxon>Allacma</taxon>
    </lineage>
</organism>
<dbReference type="PROSITE" id="PS00624">
    <property type="entry name" value="GMC_OXRED_2"/>
    <property type="match status" value="1"/>
</dbReference>
<comment type="similarity">
    <text evidence="1">Belongs to the GMC oxidoreductase family.</text>
</comment>
<dbReference type="InterPro" id="IPR007867">
    <property type="entry name" value="GMC_OxRtase_C"/>
</dbReference>
<reference evidence="4" key="1">
    <citation type="submission" date="2021-06" db="EMBL/GenBank/DDBJ databases">
        <authorList>
            <person name="Hodson N. C."/>
            <person name="Mongue J. A."/>
            <person name="Jaron S. K."/>
        </authorList>
    </citation>
    <scope>NUCLEOTIDE SEQUENCE</scope>
</reference>
<proteinExistence type="inferred from homology"/>
<dbReference type="PROSITE" id="PS00623">
    <property type="entry name" value="GMC_OXRED_1"/>
    <property type="match status" value="1"/>
</dbReference>